<evidence type="ECO:0000313" key="2">
    <source>
        <dbReference type="Proteomes" id="UP000026962"/>
    </source>
</evidence>
<reference evidence="1" key="2">
    <citation type="submission" date="2018-05" db="EMBL/GenBank/DDBJ databases">
        <title>OpunRS2 (Oryza punctata Reference Sequence Version 2).</title>
        <authorList>
            <person name="Zhang J."/>
            <person name="Kudrna D."/>
            <person name="Lee S."/>
            <person name="Talag J."/>
            <person name="Welchert J."/>
            <person name="Wing R.A."/>
        </authorList>
    </citation>
    <scope>NUCLEOTIDE SEQUENCE [LARGE SCALE GENOMIC DNA]</scope>
</reference>
<dbReference type="STRING" id="4537.A0A0E0MEV2"/>
<dbReference type="Proteomes" id="UP000026962">
    <property type="component" value="Chromosome 11"/>
</dbReference>
<organism evidence="1">
    <name type="scientific">Oryza punctata</name>
    <name type="common">Red rice</name>
    <dbReference type="NCBI Taxonomy" id="4537"/>
    <lineage>
        <taxon>Eukaryota</taxon>
        <taxon>Viridiplantae</taxon>
        <taxon>Streptophyta</taxon>
        <taxon>Embryophyta</taxon>
        <taxon>Tracheophyta</taxon>
        <taxon>Spermatophyta</taxon>
        <taxon>Magnoliopsida</taxon>
        <taxon>Liliopsida</taxon>
        <taxon>Poales</taxon>
        <taxon>Poaceae</taxon>
        <taxon>BOP clade</taxon>
        <taxon>Oryzoideae</taxon>
        <taxon>Oryzeae</taxon>
        <taxon>Oryzinae</taxon>
        <taxon>Oryza</taxon>
    </lineage>
</organism>
<dbReference type="Gramene" id="OPUNC11G09560.1">
    <property type="protein sequence ID" value="OPUNC11G09560.1"/>
    <property type="gene ID" value="OPUNC11G09560"/>
</dbReference>
<accession>A0A0E0MEV2</accession>
<proteinExistence type="predicted"/>
<dbReference type="SUPFAM" id="SSF57850">
    <property type="entry name" value="RING/U-box"/>
    <property type="match status" value="1"/>
</dbReference>
<dbReference type="AlphaFoldDB" id="A0A0E0MEV2"/>
<evidence type="ECO:0008006" key="3">
    <source>
        <dbReference type="Google" id="ProtNLM"/>
    </source>
</evidence>
<sequence length="134" mass="15705">METKEEKVPVEIDDSRTLTFRCIICMEYRPKHSHFCYKGCLHYFWFNCIVDHISYRVIRGDIPVHFPEPGSNIGEPMRCARCGCLFCYACAEMSLEKEKTALMENQQMEEDGKLIQESLRGHQYEQQNVVKADT</sequence>
<dbReference type="EnsemblPlants" id="OPUNC11G09560.1">
    <property type="protein sequence ID" value="OPUNC11G09560.1"/>
    <property type="gene ID" value="OPUNC11G09560"/>
</dbReference>
<evidence type="ECO:0000313" key="1">
    <source>
        <dbReference type="EnsemblPlants" id="OPUNC11G09560.1"/>
    </source>
</evidence>
<dbReference type="InterPro" id="IPR013083">
    <property type="entry name" value="Znf_RING/FYVE/PHD"/>
</dbReference>
<dbReference type="Gene3D" id="3.30.40.10">
    <property type="entry name" value="Zinc/RING finger domain, C3HC4 (zinc finger)"/>
    <property type="match status" value="1"/>
</dbReference>
<protein>
    <recommendedName>
        <fullName evidence="3">RING-type domain-containing protein</fullName>
    </recommendedName>
</protein>
<keyword evidence="2" id="KW-1185">Reference proteome</keyword>
<name>A0A0E0MEV2_ORYPU</name>
<reference evidence="1" key="1">
    <citation type="submission" date="2015-04" db="UniProtKB">
        <authorList>
            <consortium name="EnsemblPlants"/>
        </authorList>
    </citation>
    <scope>IDENTIFICATION</scope>
</reference>
<dbReference type="HOGENOM" id="CLU_156865_0_0_1"/>